<sequence length="213" mass="22957">METVNVLHLDMAPSIDGPNEVEFDINQFTSIEVKDVTAVAPSLPAAPAVVAPDAVDAVERMSIEELKAICAAATTTLPNNQQQQKPTRSETQQPLTFAMASKMSHTSSSSSPPLDDQNEEHEWICKLTSSMAEASEATRSSDTTPPPPMMAIGTTPNIETSIRAPHTSSSAAQEIMAQFDVSRHRTQNSSDDDHGDSCRAAFMDVLSRYGKKP</sequence>
<dbReference type="EMBL" id="CYKH01002157">
    <property type="protein sequence ID" value="CUG93488.1"/>
    <property type="molecule type" value="Genomic_DNA"/>
</dbReference>
<accession>A0A0S4JSD0</accession>
<protein>
    <submittedName>
        <fullName evidence="2">Uncharacterized protein</fullName>
    </submittedName>
</protein>
<reference evidence="3" key="1">
    <citation type="submission" date="2015-09" db="EMBL/GenBank/DDBJ databases">
        <authorList>
            <consortium name="Pathogen Informatics"/>
        </authorList>
    </citation>
    <scope>NUCLEOTIDE SEQUENCE [LARGE SCALE GENOMIC DNA]</scope>
    <source>
        <strain evidence="3">Lake Konstanz</strain>
    </source>
</reference>
<name>A0A0S4JSD0_BODSA</name>
<evidence type="ECO:0000256" key="1">
    <source>
        <dbReference type="SAM" id="MobiDB-lite"/>
    </source>
</evidence>
<dbReference type="VEuPathDB" id="TriTrypDB:BSAL_43135"/>
<proteinExistence type="predicted"/>
<feature type="region of interest" description="Disordered" evidence="1">
    <location>
        <begin position="99"/>
        <end position="119"/>
    </location>
</feature>
<organism evidence="2 3">
    <name type="scientific">Bodo saltans</name>
    <name type="common">Flagellated protozoan</name>
    <dbReference type="NCBI Taxonomy" id="75058"/>
    <lineage>
        <taxon>Eukaryota</taxon>
        <taxon>Discoba</taxon>
        <taxon>Euglenozoa</taxon>
        <taxon>Kinetoplastea</taxon>
        <taxon>Metakinetoplastina</taxon>
        <taxon>Eubodonida</taxon>
        <taxon>Bodonidae</taxon>
        <taxon>Bodo</taxon>
    </lineage>
</organism>
<feature type="region of interest" description="Disordered" evidence="1">
    <location>
        <begin position="163"/>
        <end position="197"/>
    </location>
</feature>
<gene>
    <name evidence="2" type="ORF">BSAL_43135</name>
</gene>
<dbReference type="AlphaFoldDB" id="A0A0S4JSD0"/>
<feature type="compositionally biased region" description="Low complexity" evidence="1">
    <location>
        <begin position="101"/>
        <end position="111"/>
    </location>
</feature>
<feature type="compositionally biased region" description="Polar residues" evidence="1">
    <location>
        <begin position="163"/>
        <end position="172"/>
    </location>
</feature>
<evidence type="ECO:0000313" key="2">
    <source>
        <dbReference type="EMBL" id="CUG93488.1"/>
    </source>
</evidence>
<evidence type="ECO:0000313" key="3">
    <source>
        <dbReference type="Proteomes" id="UP000051952"/>
    </source>
</evidence>
<keyword evidence="3" id="KW-1185">Reference proteome</keyword>
<dbReference type="Proteomes" id="UP000051952">
    <property type="component" value="Unassembled WGS sequence"/>
</dbReference>